<evidence type="ECO:0000259" key="1">
    <source>
        <dbReference type="Pfam" id="PF00156"/>
    </source>
</evidence>
<dbReference type="Gene3D" id="3.30.1310.20">
    <property type="entry name" value="PRTase-like"/>
    <property type="match status" value="1"/>
</dbReference>
<dbReference type="Proteomes" id="UP000599074">
    <property type="component" value="Unassembled WGS sequence"/>
</dbReference>
<organism evidence="2 3">
    <name type="scientific">Planosporangium mesophilum</name>
    <dbReference type="NCBI Taxonomy" id="689768"/>
    <lineage>
        <taxon>Bacteria</taxon>
        <taxon>Bacillati</taxon>
        <taxon>Actinomycetota</taxon>
        <taxon>Actinomycetes</taxon>
        <taxon>Micromonosporales</taxon>
        <taxon>Micromonosporaceae</taxon>
        <taxon>Planosporangium</taxon>
    </lineage>
</organism>
<keyword evidence="2" id="KW-0328">Glycosyltransferase</keyword>
<keyword evidence="3" id="KW-1185">Reference proteome</keyword>
<sequence length="208" mass="22096">MSFRDRAAGGAVLAGALAKYAGRPDLVVVGLVRGGVPVAAVIARRLEVTLEALVVRKLGVPSAPEIAFGALSAEDVCILNEDLAAQLPADEITGVLRRELAELDRREQWYRLGRPPLALDGRIAVLVDDGLATGASARAAVAVARRLGARWVVVAVPVGSPLAVEQLLRVADEVICPVQPTDFDAVSRWYEEFEQVSDAEVVSLLSRV</sequence>
<dbReference type="InterPro" id="IPR029057">
    <property type="entry name" value="PRTase-like"/>
</dbReference>
<reference evidence="2" key="1">
    <citation type="submission" date="2021-01" db="EMBL/GenBank/DDBJ databases">
        <title>Whole genome shotgun sequence of Planosporangium mesophilum NBRC 109066.</title>
        <authorList>
            <person name="Komaki H."/>
            <person name="Tamura T."/>
        </authorList>
    </citation>
    <scope>NUCLEOTIDE SEQUENCE</scope>
    <source>
        <strain evidence="2">NBRC 109066</strain>
    </source>
</reference>
<accession>A0A8J3X2W9</accession>
<feature type="domain" description="Phosphoribosyltransferase" evidence="1">
    <location>
        <begin position="18"/>
        <end position="161"/>
    </location>
</feature>
<proteinExistence type="predicted"/>
<comment type="caution">
    <text evidence="2">The sequence shown here is derived from an EMBL/GenBank/DDBJ whole genome shotgun (WGS) entry which is preliminary data.</text>
</comment>
<dbReference type="AlphaFoldDB" id="A0A8J3X2W9"/>
<dbReference type="EMBL" id="BOON01000017">
    <property type="protein sequence ID" value="GII22308.1"/>
    <property type="molecule type" value="Genomic_DNA"/>
</dbReference>
<evidence type="ECO:0000313" key="2">
    <source>
        <dbReference type="EMBL" id="GII22308.1"/>
    </source>
</evidence>
<dbReference type="Pfam" id="PF00156">
    <property type="entry name" value="Pribosyltran"/>
    <property type="match status" value="1"/>
</dbReference>
<protein>
    <submittedName>
        <fullName evidence="2">Phosphoribosyltransferase</fullName>
    </submittedName>
</protein>
<evidence type="ECO:0000313" key="3">
    <source>
        <dbReference type="Proteomes" id="UP000599074"/>
    </source>
</evidence>
<dbReference type="InterPro" id="IPR000836">
    <property type="entry name" value="PRTase_dom"/>
</dbReference>
<dbReference type="SUPFAM" id="SSF53271">
    <property type="entry name" value="PRTase-like"/>
    <property type="match status" value="1"/>
</dbReference>
<name>A0A8J3X2W9_9ACTN</name>
<keyword evidence="2" id="KW-0808">Transferase</keyword>
<gene>
    <name evidence="2" type="ORF">Pme01_19050</name>
</gene>
<dbReference type="Gene3D" id="3.40.50.2020">
    <property type="match status" value="1"/>
</dbReference>
<dbReference type="RefSeq" id="WP_168113694.1">
    <property type="nucleotide sequence ID" value="NZ_BOON01000017.1"/>
</dbReference>
<dbReference type="GO" id="GO:0016757">
    <property type="term" value="F:glycosyltransferase activity"/>
    <property type="evidence" value="ECO:0007669"/>
    <property type="project" value="UniProtKB-KW"/>
</dbReference>